<name>A0A929B7U4_9PSEU</name>
<reference evidence="2" key="1">
    <citation type="submission" date="2020-10" db="EMBL/GenBank/DDBJ databases">
        <title>Diversity and distribution of actinomycetes associated with coral in the coast of Hainan.</title>
        <authorList>
            <person name="Li F."/>
        </authorList>
    </citation>
    <scope>NUCLEOTIDE SEQUENCE</scope>
    <source>
        <strain evidence="2">HNM0983</strain>
    </source>
</reference>
<evidence type="ECO:0000313" key="3">
    <source>
        <dbReference type="Proteomes" id="UP000598360"/>
    </source>
</evidence>
<keyword evidence="2" id="KW-0378">Hydrolase</keyword>
<dbReference type="EMBL" id="JADEYC010000015">
    <property type="protein sequence ID" value="MBE9374849.1"/>
    <property type="molecule type" value="Genomic_DNA"/>
</dbReference>
<feature type="domain" description="AB hydrolase-1" evidence="1">
    <location>
        <begin position="16"/>
        <end position="230"/>
    </location>
</feature>
<protein>
    <submittedName>
        <fullName evidence="2">Alpha/beta fold hydrolase</fullName>
    </submittedName>
</protein>
<proteinExistence type="predicted"/>
<dbReference type="GO" id="GO:0016787">
    <property type="term" value="F:hydrolase activity"/>
    <property type="evidence" value="ECO:0007669"/>
    <property type="project" value="UniProtKB-KW"/>
</dbReference>
<dbReference type="SUPFAM" id="SSF53474">
    <property type="entry name" value="alpha/beta-Hydrolases"/>
    <property type="match status" value="1"/>
</dbReference>
<dbReference type="Pfam" id="PF12697">
    <property type="entry name" value="Abhydrolase_6"/>
    <property type="match status" value="1"/>
</dbReference>
<sequence length="248" mass="25579">MVVRWTAYGRGDPVTLVVHGLGATAGEARIPASGLAGTRVVLTLPGHGTAPDAPPGYWDYARIAADVREVADEVAATRAVGVSLGSGALTRILAEQPDRFAKVALLLPAALDGPRDTRTAAAFGELAAAVAAADADGGAQLHRVLRAEVPEGADVGDHLQQRAAALLRVPEALRALPERYPIDDAAALAAVRAGVLVVGATEDPLHPADTAEATAAAFPDARLELLPSAAPMLTHRARLRALLTEHLR</sequence>
<organism evidence="2 3">
    <name type="scientific">Saccharopolyspora montiporae</name>
    <dbReference type="NCBI Taxonomy" id="2781240"/>
    <lineage>
        <taxon>Bacteria</taxon>
        <taxon>Bacillati</taxon>
        <taxon>Actinomycetota</taxon>
        <taxon>Actinomycetes</taxon>
        <taxon>Pseudonocardiales</taxon>
        <taxon>Pseudonocardiaceae</taxon>
        <taxon>Saccharopolyspora</taxon>
    </lineage>
</organism>
<evidence type="ECO:0000259" key="1">
    <source>
        <dbReference type="Pfam" id="PF12697"/>
    </source>
</evidence>
<dbReference type="Proteomes" id="UP000598360">
    <property type="component" value="Unassembled WGS sequence"/>
</dbReference>
<gene>
    <name evidence="2" type="ORF">IQ251_10385</name>
</gene>
<dbReference type="Gene3D" id="3.40.50.1820">
    <property type="entry name" value="alpha/beta hydrolase"/>
    <property type="match status" value="1"/>
</dbReference>
<dbReference type="InterPro" id="IPR029058">
    <property type="entry name" value="AB_hydrolase_fold"/>
</dbReference>
<comment type="caution">
    <text evidence="2">The sequence shown here is derived from an EMBL/GenBank/DDBJ whole genome shotgun (WGS) entry which is preliminary data.</text>
</comment>
<dbReference type="InterPro" id="IPR000073">
    <property type="entry name" value="AB_hydrolase_1"/>
</dbReference>
<keyword evidence="3" id="KW-1185">Reference proteome</keyword>
<accession>A0A929B7U4</accession>
<evidence type="ECO:0000313" key="2">
    <source>
        <dbReference type="EMBL" id="MBE9374849.1"/>
    </source>
</evidence>
<dbReference type="AlphaFoldDB" id="A0A929B7U4"/>